<dbReference type="EMBL" id="JBHUDC010000008">
    <property type="protein sequence ID" value="MFD1515528.1"/>
    <property type="molecule type" value="Genomic_DNA"/>
</dbReference>
<evidence type="ECO:0000313" key="2">
    <source>
        <dbReference type="Proteomes" id="UP001597187"/>
    </source>
</evidence>
<evidence type="ECO:0008006" key="3">
    <source>
        <dbReference type="Google" id="ProtNLM"/>
    </source>
</evidence>
<comment type="caution">
    <text evidence="1">The sequence shown here is derived from an EMBL/GenBank/DDBJ whole genome shotgun (WGS) entry which is preliminary data.</text>
</comment>
<accession>A0ABD6B051</accession>
<gene>
    <name evidence="1" type="ORF">ACFSBT_19800</name>
</gene>
<dbReference type="RefSeq" id="WP_250875442.1">
    <property type="nucleotide sequence ID" value="NZ_JALXFV010000008.1"/>
</dbReference>
<reference evidence="1 2" key="1">
    <citation type="journal article" date="2019" name="Int. J. Syst. Evol. Microbiol.">
        <title>The Global Catalogue of Microorganisms (GCM) 10K type strain sequencing project: providing services to taxonomists for standard genome sequencing and annotation.</title>
        <authorList>
            <consortium name="The Broad Institute Genomics Platform"/>
            <consortium name="The Broad Institute Genome Sequencing Center for Infectious Disease"/>
            <person name="Wu L."/>
            <person name="Ma J."/>
        </authorList>
    </citation>
    <scope>NUCLEOTIDE SEQUENCE [LARGE SCALE GENOMIC DNA]</scope>
    <source>
        <strain evidence="1 2">CGMCC 1.12563</strain>
    </source>
</reference>
<name>A0ABD6B051_9EURY</name>
<dbReference type="AlphaFoldDB" id="A0ABD6B051"/>
<protein>
    <recommendedName>
        <fullName evidence="3">Small CPxCG-related zinc finger protein</fullName>
    </recommendedName>
</protein>
<organism evidence="1 2">
    <name type="scientific">Halomarina rubra</name>
    <dbReference type="NCBI Taxonomy" id="2071873"/>
    <lineage>
        <taxon>Archaea</taxon>
        <taxon>Methanobacteriati</taxon>
        <taxon>Methanobacteriota</taxon>
        <taxon>Stenosarchaea group</taxon>
        <taxon>Halobacteria</taxon>
        <taxon>Halobacteriales</taxon>
        <taxon>Natronomonadaceae</taxon>
        <taxon>Halomarina</taxon>
    </lineage>
</organism>
<evidence type="ECO:0000313" key="1">
    <source>
        <dbReference type="EMBL" id="MFD1515528.1"/>
    </source>
</evidence>
<dbReference type="Proteomes" id="UP001597187">
    <property type="component" value="Unassembled WGS sequence"/>
</dbReference>
<sequence>MAVPLRGSFVLQSVDRRIVARGSRVADCPVCGRHLAEDDWHVAATVRSGSLAAPRESVHHLCDDDCLSDWLALMDERS</sequence>
<proteinExistence type="predicted"/>
<keyword evidence="2" id="KW-1185">Reference proteome</keyword>